<dbReference type="AlphaFoldDB" id="A0A1G9G4B9"/>
<protein>
    <submittedName>
        <fullName evidence="1">Uncharacterized protein</fullName>
    </submittedName>
</protein>
<gene>
    <name evidence="1" type="ORF">SAMN05192555_10219</name>
</gene>
<evidence type="ECO:0000313" key="2">
    <source>
        <dbReference type="Proteomes" id="UP000199107"/>
    </source>
</evidence>
<proteinExistence type="predicted"/>
<name>A0A1G9G4B9_9GAMM</name>
<reference evidence="2" key="1">
    <citation type="submission" date="2016-10" db="EMBL/GenBank/DDBJ databases">
        <authorList>
            <person name="Varghese N."/>
            <person name="Submissions S."/>
        </authorList>
    </citation>
    <scope>NUCLEOTIDE SEQUENCE [LARGE SCALE GENOMIC DNA]</scope>
    <source>
        <strain evidence="2">AAP</strain>
    </source>
</reference>
<organism evidence="1 2">
    <name type="scientific">Franzmannia pantelleriensis</name>
    <dbReference type="NCBI Taxonomy" id="48727"/>
    <lineage>
        <taxon>Bacteria</taxon>
        <taxon>Pseudomonadati</taxon>
        <taxon>Pseudomonadota</taxon>
        <taxon>Gammaproteobacteria</taxon>
        <taxon>Oceanospirillales</taxon>
        <taxon>Halomonadaceae</taxon>
        <taxon>Franzmannia</taxon>
    </lineage>
</organism>
<accession>A0A1G9G4B9</accession>
<dbReference type="STRING" id="48727.SAMN05192555_10219"/>
<dbReference type="EMBL" id="FNGH01000002">
    <property type="protein sequence ID" value="SDK95548.1"/>
    <property type="molecule type" value="Genomic_DNA"/>
</dbReference>
<sequence>MGFLAQVAGHIEGDIAAAEQGQVLAGVQPCAAVGLVAAADEGDIVACTDLGADFADIADFIALVAATTKQSATAAVLVEGVVLLLGSQQVDPVTGHQGCAATRLQLAGGEA</sequence>
<evidence type="ECO:0000313" key="1">
    <source>
        <dbReference type="EMBL" id="SDK95548.1"/>
    </source>
</evidence>
<dbReference type="Proteomes" id="UP000199107">
    <property type="component" value="Unassembled WGS sequence"/>
</dbReference>
<keyword evidence="2" id="KW-1185">Reference proteome</keyword>